<organism evidence="1 2">
    <name type="scientific">Methylorubrum populi</name>
    <dbReference type="NCBI Taxonomy" id="223967"/>
    <lineage>
        <taxon>Bacteria</taxon>
        <taxon>Pseudomonadati</taxon>
        <taxon>Pseudomonadota</taxon>
        <taxon>Alphaproteobacteria</taxon>
        <taxon>Hyphomicrobiales</taxon>
        <taxon>Methylobacteriaceae</taxon>
        <taxon>Methylorubrum</taxon>
    </lineage>
</organism>
<dbReference type="EMBL" id="DYYG01000043">
    <property type="protein sequence ID" value="HJE24943.1"/>
    <property type="molecule type" value="Genomic_DNA"/>
</dbReference>
<proteinExistence type="predicted"/>
<accession>A0A921E4L1</accession>
<evidence type="ECO:0000313" key="2">
    <source>
        <dbReference type="Proteomes" id="UP000742631"/>
    </source>
</evidence>
<gene>
    <name evidence="1" type="ORF">K8W01_14905</name>
</gene>
<dbReference type="Proteomes" id="UP000742631">
    <property type="component" value="Unassembled WGS sequence"/>
</dbReference>
<protein>
    <submittedName>
        <fullName evidence="1">DUF837 domain-containing protein</fullName>
    </submittedName>
</protein>
<reference evidence="1" key="1">
    <citation type="journal article" date="2021" name="PeerJ">
        <title>Extensive microbial diversity within the chicken gut microbiome revealed by metagenomics and culture.</title>
        <authorList>
            <person name="Gilroy R."/>
            <person name="Ravi A."/>
            <person name="Getino M."/>
            <person name="Pursley I."/>
            <person name="Horton D.L."/>
            <person name="Alikhan N.F."/>
            <person name="Baker D."/>
            <person name="Gharbi K."/>
            <person name="Hall N."/>
            <person name="Watson M."/>
            <person name="Adriaenssens E.M."/>
            <person name="Foster-Nyarko E."/>
            <person name="Jarju S."/>
            <person name="Secka A."/>
            <person name="Antonio M."/>
            <person name="Oren A."/>
            <person name="Chaudhuri R.R."/>
            <person name="La Ragione R."/>
            <person name="Hildebrand F."/>
            <person name="Pallen M.J."/>
        </authorList>
    </citation>
    <scope>NUCLEOTIDE SEQUENCE</scope>
    <source>
        <strain evidence="1">316</strain>
    </source>
</reference>
<sequence length="90" mass="10565">MLNHDLRRPVIERVKAYRTHLFERWVEAKRHAAQSDDIADHQAVADAYTRFMRAHLVTNEQAHLELEDEIARLTVENRGLRERLGEIGHA</sequence>
<reference evidence="1" key="2">
    <citation type="submission" date="2021-09" db="EMBL/GenBank/DDBJ databases">
        <authorList>
            <person name="Gilroy R."/>
        </authorList>
    </citation>
    <scope>NUCLEOTIDE SEQUENCE</scope>
    <source>
        <strain evidence="1">316</strain>
    </source>
</reference>
<name>A0A921E4L1_9HYPH</name>
<dbReference type="AlphaFoldDB" id="A0A921E4L1"/>
<comment type="caution">
    <text evidence="1">The sequence shown here is derived from an EMBL/GenBank/DDBJ whole genome shotgun (WGS) entry which is preliminary data.</text>
</comment>
<evidence type="ECO:0000313" key="1">
    <source>
        <dbReference type="EMBL" id="HJE24943.1"/>
    </source>
</evidence>